<keyword evidence="3" id="KW-1185">Reference proteome</keyword>
<dbReference type="AlphaFoldDB" id="A0AAD1SAZ4"/>
<sequence length="79" mass="9144">MSPHWMPQMTSLYQTPTVQGERRPAPPTASFSLRFLGPRQNSYSGRADFQEQRTSPAVFQQRGRPWVAIKKHLLEDDLM</sequence>
<feature type="region of interest" description="Disordered" evidence="1">
    <location>
        <begin position="1"/>
        <end position="35"/>
    </location>
</feature>
<gene>
    <name evidence="2" type="ORF">PECUL_23A005828</name>
</gene>
<evidence type="ECO:0000256" key="1">
    <source>
        <dbReference type="SAM" id="MobiDB-lite"/>
    </source>
</evidence>
<protein>
    <submittedName>
        <fullName evidence="2">Uncharacterized protein</fullName>
    </submittedName>
</protein>
<evidence type="ECO:0000313" key="3">
    <source>
        <dbReference type="Proteomes" id="UP001295444"/>
    </source>
</evidence>
<feature type="compositionally biased region" description="Polar residues" evidence="1">
    <location>
        <begin position="8"/>
        <end position="18"/>
    </location>
</feature>
<accession>A0AAD1SAZ4</accession>
<dbReference type="EMBL" id="OW240916">
    <property type="protein sequence ID" value="CAH2296333.1"/>
    <property type="molecule type" value="Genomic_DNA"/>
</dbReference>
<evidence type="ECO:0000313" key="2">
    <source>
        <dbReference type="EMBL" id="CAH2296333.1"/>
    </source>
</evidence>
<reference evidence="2" key="1">
    <citation type="submission" date="2022-03" db="EMBL/GenBank/DDBJ databases">
        <authorList>
            <person name="Alioto T."/>
            <person name="Alioto T."/>
            <person name="Gomez Garrido J."/>
        </authorList>
    </citation>
    <scope>NUCLEOTIDE SEQUENCE</scope>
</reference>
<dbReference type="Proteomes" id="UP001295444">
    <property type="component" value="Chromosome 05"/>
</dbReference>
<feature type="non-terminal residue" evidence="2">
    <location>
        <position position="79"/>
    </location>
</feature>
<name>A0AAD1SAZ4_PELCU</name>
<proteinExistence type="predicted"/>
<organism evidence="2 3">
    <name type="scientific">Pelobates cultripes</name>
    <name type="common">Western spadefoot toad</name>
    <dbReference type="NCBI Taxonomy" id="61616"/>
    <lineage>
        <taxon>Eukaryota</taxon>
        <taxon>Metazoa</taxon>
        <taxon>Chordata</taxon>
        <taxon>Craniata</taxon>
        <taxon>Vertebrata</taxon>
        <taxon>Euteleostomi</taxon>
        <taxon>Amphibia</taxon>
        <taxon>Batrachia</taxon>
        <taxon>Anura</taxon>
        <taxon>Pelobatoidea</taxon>
        <taxon>Pelobatidae</taxon>
        <taxon>Pelobates</taxon>
    </lineage>
</organism>